<accession>A0A9W6JU15</accession>
<sequence>MSPYIIARFRMGRFVRSPKDVVTGLLLIFLAAWFAWLGADLPIGRAIRMGPGYFPLVLCGILAALGLIVLLTGLAFRGDVEVDEDARRIAIPWQGMILITVSVVLFGLAVRPLGLGPAIGLAVFISSAASRRFTLVSGAAMAAVMVLFAWAVFVHGLGLPLPMLGPWLGGY</sequence>
<dbReference type="AlphaFoldDB" id="A0A9W6JU15"/>
<gene>
    <name evidence="3" type="ORF">GCM10017653_06500</name>
</gene>
<dbReference type="Proteomes" id="UP001143330">
    <property type="component" value="Unassembled WGS sequence"/>
</dbReference>
<proteinExistence type="predicted"/>
<evidence type="ECO:0000259" key="2">
    <source>
        <dbReference type="Pfam" id="PF07331"/>
    </source>
</evidence>
<name>A0A9W6JU15_9HYPH</name>
<reference evidence="3" key="1">
    <citation type="journal article" date="2014" name="Int. J. Syst. Evol. Microbiol.">
        <title>Complete genome sequence of Corynebacterium casei LMG S-19264T (=DSM 44701T), isolated from a smear-ripened cheese.</title>
        <authorList>
            <consortium name="US DOE Joint Genome Institute (JGI-PGF)"/>
            <person name="Walter F."/>
            <person name="Albersmeier A."/>
            <person name="Kalinowski J."/>
            <person name="Ruckert C."/>
        </authorList>
    </citation>
    <scope>NUCLEOTIDE SEQUENCE</scope>
    <source>
        <strain evidence="3">VKM B-2789</strain>
    </source>
</reference>
<feature type="transmembrane region" description="Helical" evidence="1">
    <location>
        <begin position="89"/>
        <end position="109"/>
    </location>
</feature>
<evidence type="ECO:0000313" key="4">
    <source>
        <dbReference type="Proteomes" id="UP001143330"/>
    </source>
</evidence>
<feature type="transmembrane region" description="Helical" evidence="1">
    <location>
        <begin position="51"/>
        <end position="77"/>
    </location>
</feature>
<evidence type="ECO:0000256" key="1">
    <source>
        <dbReference type="SAM" id="Phobius"/>
    </source>
</evidence>
<keyword evidence="1" id="KW-0472">Membrane</keyword>
<evidence type="ECO:0000313" key="3">
    <source>
        <dbReference type="EMBL" id="GLK82581.1"/>
    </source>
</evidence>
<dbReference type="EMBL" id="BSFM01000003">
    <property type="protein sequence ID" value="GLK82581.1"/>
    <property type="molecule type" value="Genomic_DNA"/>
</dbReference>
<feature type="transmembrane region" description="Helical" evidence="1">
    <location>
        <begin position="140"/>
        <end position="161"/>
    </location>
</feature>
<keyword evidence="1" id="KW-1133">Transmembrane helix</keyword>
<comment type="caution">
    <text evidence="3">The sequence shown here is derived from an EMBL/GenBank/DDBJ whole genome shotgun (WGS) entry which is preliminary data.</text>
</comment>
<feature type="transmembrane region" description="Helical" evidence="1">
    <location>
        <begin position="21"/>
        <end position="39"/>
    </location>
</feature>
<dbReference type="InterPro" id="IPR009936">
    <property type="entry name" value="DUF1468"/>
</dbReference>
<feature type="transmembrane region" description="Helical" evidence="1">
    <location>
        <begin position="115"/>
        <end position="133"/>
    </location>
</feature>
<feature type="domain" description="DUF1468" evidence="2">
    <location>
        <begin position="22"/>
        <end position="162"/>
    </location>
</feature>
<keyword evidence="4" id="KW-1185">Reference proteome</keyword>
<dbReference type="Pfam" id="PF07331">
    <property type="entry name" value="TctB"/>
    <property type="match status" value="1"/>
</dbReference>
<reference evidence="3" key="2">
    <citation type="submission" date="2023-01" db="EMBL/GenBank/DDBJ databases">
        <authorList>
            <person name="Sun Q."/>
            <person name="Evtushenko L."/>
        </authorList>
    </citation>
    <scope>NUCLEOTIDE SEQUENCE</scope>
    <source>
        <strain evidence="3">VKM B-2789</strain>
    </source>
</reference>
<organism evidence="3 4">
    <name type="scientific">Ancylobacter defluvii</name>
    <dbReference type="NCBI Taxonomy" id="1282440"/>
    <lineage>
        <taxon>Bacteria</taxon>
        <taxon>Pseudomonadati</taxon>
        <taxon>Pseudomonadota</taxon>
        <taxon>Alphaproteobacteria</taxon>
        <taxon>Hyphomicrobiales</taxon>
        <taxon>Xanthobacteraceae</taxon>
        <taxon>Ancylobacter</taxon>
    </lineage>
</organism>
<protein>
    <recommendedName>
        <fullName evidence="2">DUF1468 domain-containing protein</fullName>
    </recommendedName>
</protein>
<keyword evidence="1" id="KW-0812">Transmembrane</keyword>